<reference evidence="1" key="2">
    <citation type="journal article" date="2021" name="Genome Biol. Evol.">
        <title>Developing a high-quality reference genome for a parasitic bivalve with doubly uniparental inheritance (Bivalvia: Unionida).</title>
        <authorList>
            <person name="Smith C.H."/>
        </authorList>
    </citation>
    <scope>NUCLEOTIDE SEQUENCE</scope>
    <source>
        <strain evidence="1">CHS0354</strain>
        <tissue evidence="1">Mantle</tissue>
    </source>
</reference>
<sequence>MANDKILFIARLDDTIVNFGEKTFAKCAKQPHQFQYVKHKMRELAPFLLVARDNNKSIISLKDCINSSVFNDAIKAVRKKHANFKFDGMDGTYGVPSLAMKLGHSLKKCAGLLNFHAIQAYETVMKQKMLSKTFKMMVQRRRKKKDRQNFMTLKWYQCLVNETSKSKNKYFAVDKSCKSNFKAEKEKSAIVPCSEEETEVVEGQLVKFIETATMPEKAACEVANRKKIILARRPWTQIKQFVIKNYLSDARKKLISVSGMITWAKQAR</sequence>
<dbReference type="Proteomes" id="UP001195483">
    <property type="component" value="Unassembled WGS sequence"/>
</dbReference>
<comment type="caution">
    <text evidence="1">The sequence shown here is derived from an EMBL/GenBank/DDBJ whole genome shotgun (WGS) entry which is preliminary data.</text>
</comment>
<proteinExistence type="predicted"/>
<reference evidence="1" key="1">
    <citation type="journal article" date="2021" name="Genome Biol. Evol.">
        <title>A High-Quality Reference Genome for a Parasitic Bivalve with Doubly Uniparental Inheritance (Bivalvia: Unionida).</title>
        <authorList>
            <person name="Smith C.H."/>
        </authorList>
    </citation>
    <scope>NUCLEOTIDE SEQUENCE</scope>
    <source>
        <strain evidence="1">CHS0354</strain>
    </source>
</reference>
<dbReference type="PANTHER" id="PTHR33480">
    <property type="entry name" value="SET DOMAIN-CONTAINING PROTEIN-RELATED"/>
    <property type="match status" value="1"/>
</dbReference>
<protein>
    <submittedName>
        <fullName evidence="1">Uncharacterized protein</fullName>
    </submittedName>
</protein>
<evidence type="ECO:0000313" key="2">
    <source>
        <dbReference type="Proteomes" id="UP001195483"/>
    </source>
</evidence>
<gene>
    <name evidence="1" type="ORF">CHS0354_006771</name>
</gene>
<keyword evidence="2" id="KW-1185">Reference proteome</keyword>
<dbReference type="EMBL" id="JAEAOA010000468">
    <property type="protein sequence ID" value="KAK3587128.1"/>
    <property type="molecule type" value="Genomic_DNA"/>
</dbReference>
<dbReference type="PANTHER" id="PTHR33480:SF1">
    <property type="entry name" value="TYR RECOMBINASE DOMAIN-CONTAINING PROTEIN"/>
    <property type="match status" value="1"/>
</dbReference>
<organism evidence="1 2">
    <name type="scientific">Potamilus streckersoni</name>
    <dbReference type="NCBI Taxonomy" id="2493646"/>
    <lineage>
        <taxon>Eukaryota</taxon>
        <taxon>Metazoa</taxon>
        <taxon>Spiralia</taxon>
        <taxon>Lophotrochozoa</taxon>
        <taxon>Mollusca</taxon>
        <taxon>Bivalvia</taxon>
        <taxon>Autobranchia</taxon>
        <taxon>Heteroconchia</taxon>
        <taxon>Palaeoheterodonta</taxon>
        <taxon>Unionida</taxon>
        <taxon>Unionoidea</taxon>
        <taxon>Unionidae</taxon>
        <taxon>Ambleminae</taxon>
        <taxon>Lampsilini</taxon>
        <taxon>Potamilus</taxon>
    </lineage>
</organism>
<reference evidence="1" key="3">
    <citation type="submission" date="2023-05" db="EMBL/GenBank/DDBJ databases">
        <authorList>
            <person name="Smith C.H."/>
        </authorList>
    </citation>
    <scope>NUCLEOTIDE SEQUENCE</scope>
    <source>
        <strain evidence="1">CHS0354</strain>
        <tissue evidence="1">Mantle</tissue>
    </source>
</reference>
<evidence type="ECO:0000313" key="1">
    <source>
        <dbReference type="EMBL" id="KAK3587128.1"/>
    </source>
</evidence>
<accession>A0AAE0VQR7</accession>
<name>A0AAE0VQR7_9BIVA</name>
<dbReference type="AlphaFoldDB" id="A0AAE0VQR7"/>